<dbReference type="Pfam" id="PF11738">
    <property type="entry name" value="DUF3298"/>
    <property type="match status" value="1"/>
</dbReference>
<gene>
    <name evidence="3" type="ORF">Q763_08605</name>
</gene>
<dbReference type="InterPro" id="IPR037126">
    <property type="entry name" value="PdaC/RsiV-like_sf"/>
</dbReference>
<accession>A0A0A2LYG3</accession>
<name>A0A0A2LYG3_9FLAO</name>
<evidence type="ECO:0000313" key="4">
    <source>
        <dbReference type="Proteomes" id="UP000030129"/>
    </source>
</evidence>
<protein>
    <recommendedName>
        <fullName evidence="5">DUF3298 domain-containing protein</fullName>
    </recommendedName>
</protein>
<dbReference type="Pfam" id="PF13739">
    <property type="entry name" value="PdaC"/>
    <property type="match status" value="1"/>
</dbReference>
<feature type="domain" description="Deacetylase PdaC" evidence="2">
    <location>
        <begin position="54"/>
        <end position="156"/>
    </location>
</feature>
<dbReference type="AlphaFoldDB" id="A0A0A2LYG3"/>
<keyword evidence="4" id="KW-1185">Reference proteome</keyword>
<dbReference type="STRING" id="1406840.Q763_08605"/>
<dbReference type="EMBL" id="JRLV01000008">
    <property type="protein sequence ID" value="KGO81135.1"/>
    <property type="molecule type" value="Genomic_DNA"/>
</dbReference>
<evidence type="ECO:0008006" key="5">
    <source>
        <dbReference type="Google" id="ProtNLM"/>
    </source>
</evidence>
<dbReference type="InterPro" id="IPR021729">
    <property type="entry name" value="DUF3298"/>
</dbReference>
<organism evidence="3 4">
    <name type="scientific">Flavobacterium beibuense F44-8</name>
    <dbReference type="NCBI Taxonomy" id="1406840"/>
    <lineage>
        <taxon>Bacteria</taxon>
        <taxon>Pseudomonadati</taxon>
        <taxon>Bacteroidota</taxon>
        <taxon>Flavobacteriia</taxon>
        <taxon>Flavobacteriales</taxon>
        <taxon>Flavobacteriaceae</taxon>
        <taxon>Flavobacterium</taxon>
    </lineage>
</organism>
<dbReference type="PROSITE" id="PS51257">
    <property type="entry name" value="PROKAR_LIPOPROTEIN"/>
    <property type="match status" value="1"/>
</dbReference>
<reference evidence="3 4" key="1">
    <citation type="submission" date="2013-09" db="EMBL/GenBank/DDBJ databases">
        <authorList>
            <person name="Zeng Z."/>
            <person name="Chen C."/>
        </authorList>
    </citation>
    <scope>NUCLEOTIDE SEQUENCE [LARGE SCALE GENOMIC DNA]</scope>
    <source>
        <strain evidence="3 4">F44-8</strain>
    </source>
</reference>
<dbReference type="Proteomes" id="UP000030129">
    <property type="component" value="Unassembled WGS sequence"/>
</dbReference>
<dbReference type="InterPro" id="IPR025303">
    <property type="entry name" value="PdaC"/>
</dbReference>
<sequence>MAKHLTLLLAAFMLFSCGKDKKNNDEEVLNEEKPALAFSTKNYYKKTSLPCEEYCPSVTINVPEAENVPVVADSINNKIFNTVRGIVYLGETPYEADNYEDLMASFLGSYEELKKEFPNDPMAGFEAKIDASVDYTSDKIINVKMNHYTFTGGAHGYGGERSLLFDAETGKSLSYEDIFTNVDSFRQFAEGKFREKFNIPAGKSINATGFLFENDKFVLPQNIFFKENGLLLFYNSYEISSYAEGQKELLLPYSEVNEYLKVK</sequence>
<evidence type="ECO:0000259" key="1">
    <source>
        <dbReference type="Pfam" id="PF11738"/>
    </source>
</evidence>
<dbReference type="Gene3D" id="3.90.640.20">
    <property type="entry name" value="Heat-shock cognate protein, ATPase"/>
    <property type="match status" value="1"/>
</dbReference>
<dbReference type="Gene3D" id="3.30.565.40">
    <property type="entry name" value="Fervidobacterium nodosum Rt17-B1 like"/>
    <property type="match status" value="1"/>
</dbReference>
<proteinExistence type="predicted"/>
<evidence type="ECO:0000313" key="3">
    <source>
        <dbReference type="EMBL" id="KGO81135.1"/>
    </source>
</evidence>
<feature type="domain" description="DUF3298" evidence="1">
    <location>
        <begin position="177"/>
        <end position="254"/>
    </location>
</feature>
<dbReference type="eggNOG" id="ENOG502Z967">
    <property type="taxonomic scope" value="Bacteria"/>
</dbReference>
<evidence type="ECO:0000259" key="2">
    <source>
        <dbReference type="Pfam" id="PF13739"/>
    </source>
</evidence>
<comment type="caution">
    <text evidence="3">The sequence shown here is derived from an EMBL/GenBank/DDBJ whole genome shotgun (WGS) entry which is preliminary data.</text>
</comment>
<dbReference type="RefSeq" id="WP_035133176.1">
    <property type="nucleotide sequence ID" value="NZ_JRLV01000008.1"/>
</dbReference>